<dbReference type="EMBL" id="PGOL01000938">
    <property type="protein sequence ID" value="PKI62727.1"/>
    <property type="molecule type" value="Genomic_DNA"/>
</dbReference>
<dbReference type="PANTHER" id="PTHR32108:SF9">
    <property type="entry name" value="REVERSE TRANSCRIPTASE RNASE H-LIKE DOMAIN-CONTAINING PROTEIN"/>
    <property type="match status" value="1"/>
</dbReference>
<evidence type="ECO:0000256" key="1">
    <source>
        <dbReference type="SAM" id="Coils"/>
    </source>
</evidence>
<organism evidence="3 4">
    <name type="scientific">Punica granatum</name>
    <name type="common">Pomegranate</name>
    <dbReference type="NCBI Taxonomy" id="22663"/>
    <lineage>
        <taxon>Eukaryota</taxon>
        <taxon>Viridiplantae</taxon>
        <taxon>Streptophyta</taxon>
        <taxon>Embryophyta</taxon>
        <taxon>Tracheophyta</taxon>
        <taxon>Spermatophyta</taxon>
        <taxon>Magnoliopsida</taxon>
        <taxon>eudicotyledons</taxon>
        <taxon>Gunneridae</taxon>
        <taxon>Pentapetalae</taxon>
        <taxon>rosids</taxon>
        <taxon>malvids</taxon>
        <taxon>Myrtales</taxon>
        <taxon>Lythraceae</taxon>
        <taxon>Punica</taxon>
    </lineage>
</organism>
<evidence type="ECO:0000313" key="4">
    <source>
        <dbReference type="Proteomes" id="UP000233551"/>
    </source>
</evidence>
<evidence type="ECO:0000256" key="2">
    <source>
        <dbReference type="SAM" id="MobiDB-lite"/>
    </source>
</evidence>
<feature type="region of interest" description="Disordered" evidence="2">
    <location>
        <begin position="413"/>
        <end position="439"/>
    </location>
</feature>
<keyword evidence="4" id="KW-1185">Reference proteome</keyword>
<dbReference type="Proteomes" id="UP000233551">
    <property type="component" value="Unassembled WGS sequence"/>
</dbReference>
<evidence type="ECO:0008006" key="5">
    <source>
        <dbReference type="Google" id="ProtNLM"/>
    </source>
</evidence>
<sequence length="634" mass="71332">MPPNRPPKILARFQGIHTLESGGGHCIDLILKTLSRHLLHLGKDGPPGTRSSARSNHATKGQLSTLLHILAQDIHEELHGRYFWRELTLARFLWVARWNPGGPMITGCPGIVGVPLLSHLGSTLIFPGRVIRQLGSLQDVPTEVDRLPFHIQWADSTSTAPARFLQIRKVRHQWDASIIQRLYFPEHPTDDERVFAASLAYVARFYARGLASPQPSHAAPTPCATSTLALETESSIQAAMHAELRAIREERDMLRCELVDSRAEVADYRELQTQLTRARARVAHLDREMARLSDARLDAHHGDCSLFPDMRLPPKFKIPEFKTYEGATDSRHHLRYYRGKMLQYWEYEEFVIHSFQDSLSGSALDWFMSLKAEDIPTWEDLSRKVPWTYEGSVGNLEQQFDVMGITRSGRLYENPATTDKGKAPVTEEETRPRTLPTPSKKVTEEEAEAFMKVIKVSEYKVVEQMAKSPAHISLLALLLNSEPHREALIRMNVDLNRIRPSKTAVRAFDGSRREVNGEIDLLIDIGPCSFSVTFQVLDIPNAFSLLLGRPWIHSLNRGIPVPPLSHFFPGPPLIIGSTSDGPSSDFDNTTNGLPTVYAVTEEIPSGVHIRLAQEDEELNNWTSVLRYSAVIADV</sequence>
<comment type="caution">
    <text evidence="3">The sequence shown here is derived from an EMBL/GenBank/DDBJ whole genome shotgun (WGS) entry which is preliminary data.</text>
</comment>
<dbReference type="CDD" id="cd00303">
    <property type="entry name" value="retropepsin_like"/>
    <property type="match status" value="1"/>
</dbReference>
<accession>A0A2I0K2E2</accession>
<reference evidence="3 4" key="1">
    <citation type="submission" date="2017-11" db="EMBL/GenBank/DDBJ databases">
        <title>De-novo sequencing of pomegranate (Punica granatum L.) genome.</title>
        <authorList>
            <person name="Akparov Z."/>
            <person name="Amiraslanov A."/>
            <person name="Hajiyeva S."/>
            <person name="Abbasov M."/>
            <person name="Kaur K."/>
            <person name="Hamwieh A."/>
            <person name="Solovyev V."/>
            <person name="Salamov A."/>
            <person name="Braich B."/>
            <person name="Kosarev P."/>
            <person name="Mahmoud A."/>
            <person name="Hajiyev E."/>
            <person name="Babayeva S."/>
            <person name="Izzatullayeva V."/>
            <person name="Mammadov A."/>
            <person name="Mammadov A."/>
            <person name="Sharifova S."/>
            <person name="Ojaghi J."/>
            <person name="Eynullazada K."/>
            <person name="Bayramov B."/>
            <person name="Abdulazimova A."/>
            <person name="Shahmuradov I."/>
        </authorList>
    </citation>
    <scope>NUCLEOTIDE SEQUENCE [LARGE SCALE GENOMIC DNA]</scope>
    <source>
        <strain evidence="4">cv. AG2017</strain>
        <tissue evidence="3">Leaf</tissue>
    </source>
</reference>
<proteinExistence type="predicted"/>
<evidence type="ECO:0000313" key="3">
    <source>
        <dbReference type="EMBL" id="PKI62727.1"/>
    </source>
</evidence>
<protein>
    <recommendedName>
        <fullName evidence="5">Retrotransposon gag domain-containing protein</fullName>
    </recommendedName>
</protein>
<feature type="coiled-coil region" evidence="1">
    <location>
        <begin position="244"/>
        <end position="295"/>
    </location>
</feature>
<name>A0A2I0K2E2_PUNGR</name>
<dbReference type="AlphaFoldDB" id="A0A2I0K2E2"/>
<gene>
    <name evidence="3" type="ORF">CRG98_016881</name>
</gene>
<dbReference type="PANTHER" id="PTHR32108">
    <property type="entry name" value="DNA-DIRECTED RNA POLYMERASE SUBUNIT ALPHA"/>
    <property type="match status" value="1"/>
</dbReference>
<keyword evidence="1" id="KW-0175">Coiled coil</keyword>